<keyword evidence="11" id="KW-0539">Nucleus</keyword>
<proteinExistence type="inferred from homology"/>
<dbReference type="Gene3D" id="3.30.457.50">
    <property type="entry name" value="Chromosome segregation protein Spc25"/>
    <property type="match status" value="1"/>
</dbReference>
<sequence>MAEEELQKLEVSLKQVQDKFIGEWKGHFETELDKKAEKHKEMLGSGKETIAHLEEELKKYNEDSNKKLEILQQQAEEVASLEKELRELQICATTLLEKKEQEDKILNEKEEHLAKEKQEISAIEDATNFKLKQFIKGTEYFEDRLALTFKKIDEDHLQFVFKCIDPNDWEKAFFFTVSVSSDKQYSVKDCVPEVEDLESMVQELNKTDNFSKFVISMRKKFKGTL</sequence>
<dbReference type="PANTHER" id="PTHR14281:SF0">
    <property type="entry name" value="KINETOCHORE PROTEIN SPC25"/>
    <property type="match status" value="1"/>
</dbReference>
<keyword evidence="14" id="KW-1185">Reference proteome</keyword>
<dbReference type="InParanoid" id="A0A6P8IP32"/>
<dbReference type="InterPro" id="IPR045143">
    <property type="entry name" value="Spc25"/>
</dbReference>
<keyword evidence="7 12" id="KW-0175">Coiled coil</keyword>
<dbReference type="FunCoup" id="A0A6P8IP32">
    <property type="interactions" value="556"/>
</dbReference>
<dbReference type="Proteomes" id="UP000515163">
    <property type="component" value="Unplaced"/>
</dbReference>
<keyword evidence="11" id="KW-0995">Kinetochore</keyword>
<evidence type="ECO:0000256" key="7">
    <source>
        <dbReference type="ARBA" id="ARBA00023054"/>
    </source>
</evidence>
<reference evidence="15" key="1">
    <citation type="submission" date="2025-08" db="UniProtKB">
        <authorList>
            <consortium name="RefSeq"/>
        </authorList>
    </citation>
    <scope>IDENTIFICATION</scope>
    <source>
        <tissue evidence="15">Tentacle</tissue>
    </source>
</reference>
<dbReference type="GO" id="GO:0005634">
    <property type="term" value="C:nucleus"/>
    <property type="evidence" value="ECO:0007669"/>
    <property type="project" value="UniProtKB-SubCell"/>
</dbReference>
<evidence type="ECO:0000256" key="11">
    <source>
        <dbReference type="RuleBase" id="RU367150"/>
    </source>
</evidence>
<evidence type="ECO:0000256" key="2">
    <source>
        <dbReference type="ARBA" id="ARBA00006379"/>
    </source>
</evidence>
<dbReference type="RefSeq" id="XP_031568128.1">
    <property type="nucleotide sequence ID" value="XM_031712268.1"/>
</dbReference>
<evidence type="ECO:0000313" key="15">
    <source>
        <dbReference type="RefSeq" id="XP_031568128.1"/>
    </source>
</evidence>
<comment type="function">
    <text evidence="11">Acts as a component of the essential kinetochore-associated NDC80 complex, which is required for chromosome segregation and spindle checkpoint activity.</text>
</comment>
<dbReference type="GO" id="GO:0051301">
    <property type="term" value="P:cell division"/>
    <property type="evidence" value="ECO:0007669"/>
    <property type="project" value="UniProtKB-UniRule"/>
</dbReference>
<evidence type="ECO:0000256" key="4">
    <source>
        <dbReference type="ARBA" id="ARBA00022454"/>
    </source>
</evidence>
<evidence type="ECO:0000256" key="9">
    <source>
        <dbReference type="ARBA" id="ARBA00023328"/>
    </source>
</evidence>
<keyword evidence="8 11" id="KW-0131">Cell cycle</keyword>
<evidence type="ECO:0000256" key="1">
    <source>
        <dbReference type="ARBA" id="ARBA00004584"/>
    </source>
</evidence>
<comment type="similarity">
    <text evidence="2 11">Belongs to the SPC25 family.</text>
</comment>
<accession>A0A6P8IP32</accession>
<comment type="subcellular location">
    <subcellularLocation>
        <location evidence="1">Chromosome</location>
        <location evidence="1">Centromere</location>
    </subcellularLocation>
    <subcellularLocation>
        <location evidence="11">Nucleus</location>
    </subcellularLocation>
    <subcellularLocation>
        <location evidence="11">Chromosome</location>
        <location evidence="11">Centromere</location>
        <location evidence="11">Kinetochore</location>
    </subcellularLocation>
</comment>
<evidence type="ECO:0000256" key="3">
    <source>
        <dbReference type="ARBA" id="ARBA00013692"/>
    </source>
</evidence>
<keyword evidence="4 11" id="KW-0158">Chromosome</keyword>
<name>A0A6P8IP32_ACTTE</name>
<evidence type="ECO:0000256" key="6">
    <source>
        <dbReference type="ARBA" id="ARBA00022776"/>
    </source>
</evidence>
<dbReference type="Pfam" id="PF08234">
    <property type="entry name" value="Spindle_Spc25"/>
    <property type="match status" value="1"/>
</dbReference>
<feature type="domain" description="Chromosome segregation protein Spc25 C-terminal" evidence="13">
    <location>
        <begin position="152"/>
        <end position="222"/>
    </location>
</feature>
<keyword evidence="5 11" id="KW-0132">Cell division</keyword>
<dbReference type="AlphaFoldDB" id="A0A6P8IP32"/>
<organism evidence="14 15">
    <name type="scientific">Actinia tenebrosa</name>
    <name type="common">Australian red waratah sea anemone</name>
    <dbReference type="NCBI Taxonomy" id="6105"/>
    <lineage>
        <taxon>Eukaryota</taxon>
        <taxon>Metazoa</taxon>
        <taxon>Cnidaria</taxon>
        <taxon>Anthozoa</taxon>
        <taxon>Hexacorallia</taxon>
        <taxon>Actiniaria</taxon>
        <taxon>Actiniidae</taxon>
        <taxon>Actinia</taxon>
    </lineage>
</organism>
<dbReference type="PANTHER" id="PTHR14281">
    <property type="entry name" value="KINETOCHORE PROTEIN SPC25-RELATED"/>
    <property type="match status" value="1"/>
</dbReference>
<evidence type="ECO:0000313" key="14">
    <source>
        <dbReference type="Proteomes" id="UP000515163"/>
    </source>
</evidence>
<dbReference type="GO" id="GO:0007059">
    <property type="term" value="P:chromosome segregation"/>
    <property type="evidence" value="ECO:0007669"/>
    <property type="project" value="InterPro"/>
</dbReference>
<evidence type="ECO:0000256" key="10">
    <source>
        <dbReference type="ARBA" id="ARBA00065771"/>
    </source>
</evidence>
<comment type="subunit">
    <text evidence="10">Component of the NDC80 complex, which is composed of ndc80, cdca1, spbc24 and spbc25. The NDC80 complex interacts with mis12 and zwint.</text>
</comment>
<keyword evidence="9 11" id="KW-0137">Centromere</keyword>
<keyword evidence="6 11" id="KW-0498">Mitosis</keyword>
<evidence type="ECO:0000256" key="5">
    <source>
        <dbReference type="ARBA" id="ARBA00022618"/>
    </source>
</evidence>
<dbReference type="CDD" id="cd23784">
    <property type="entry name" value="RWD_Spc25"/>
    <property type="match status" value="1"/>
</dbReference>
<protein>
    <recommendedName>
        <fullName evidence="3 11">Kinetochore protein SPC25</fullName>
    </recommendedName>
</protein>
<evidence type="ECO:0000259" key="13">
    <source>
        <dbReference type="Pfam" id="PF08234"/>
    </source>
</evidence>
<dbReference type="KEGG" id="aten:116302874"/>
<dbReference type="GeneID" id="116302874"/>
<dbReference type="FunFam" id="3.30.457.50:FF:000001">
    <property type="entry name" value="Probable kinetochore protein spc25"/>
    <property type="match status" value="1"/>
</dbReference>
<evidence type="ECO:0000256" key="12">
    <source>
        <dbReference type="SAM" id="Coils"/>
    </source>
</evidence>
<evidence type="ECO:0000256" key="8">
    <source>
        <dbReference type="ARBA" id="ARBA00023306"/>
    </source>
</evidence>
<dbReference type="OrthoDB" id="6353017at2759"/>
<dbReference type="InterPro" id="IPR013255">
    <property type="entry name" value="Spc25_C"/>
</dbReference>
<dbReference type="GO" id="GO:0031262">
    <property type="term" value="C:Ndc80 complex"/>
    <property type="evidence" value="ECO:0007669"/>
    <property type="project" value="InterPro"/>
</dbReference>
<gene>
    <name evidence="15" type="primary">LOC116302874</name>
</gene>
<feature type="coiled-coil region" evidence="12">
    <location>
        <begin position="43"/>
        <end position="126"/>
    </location>
</feature>